<dbReference type="GeneID" id="103035836"/>
<proteinExistence type="predicted"/>
<dbReference type="PROSITE" id="PS50017">
    <property type="entry name" value="DEATH_DOMAIN"/>
    <property type="match status" value="1"/>
</dbReference>
<dbReference type="OrthoDB" id="10031931at2759"/>
<dbReference type="SUPFAM" id="SSF47986">
    <property type="entry name" value="DEATH domain"/>
    <property type="match status" value="2"/>
</dbReference>
<dbReference type="Gene3D" id="1.10.533.10">
    <property type="entry name" value="Death Domain, Fas"/>
    <property type="match status" value="2"/>
</dbReference>
<dbReference type="Ensembl" id="ENSAMXT00000044349.1">
    <property type="protein sequence ID" value="ENSAMXP00000033980.1"/>
    <property type="gene ID" value="ENSAMXG00000030107.1"/>
</dbReference>
<dbReference type="Pfam" id="PF00531">
    <property type="entry name" value="Death"/>
    <property type="match status" value="1"/>
</dbReference>
<name>A0A3B1IWQ0_ASTMX</name>
<dbReference type="Proteomes" id="UP000018467">
    <property type="component" value="Unassembled WGS sequence"/>
</dbReference>
<dbReference type="GO" id="GO:0070513">
    <property type="term" value="F:death domain binding"/>
    <property type="evidence" value="ECO:0007669"/>
    <property type="project" value="InterPro"/>
</dbReference>
<accession>A0A3B1IWQ0</accession>
<dbReference type="InterPro" id="IPR037926">
    <property type="entry name" value="CRADD_Death"/>
</dbReference>
<dbReference type="InterPro" id="IPR011029">
    <property type="entry name" value="DEATH-like_dom_sf"/>
</dbReference>
<dbReference type="FunCoup" id="A0A3B1IWQ0">
    <property type="interactions" value="864"/>
</dbReference>
<dbReference type="CDD" id="cd08319">
    <property type="entry name" value="Death_RAIDD"/>
    <property type="match status" value="1"/>
</dbReference>
<evidence type="ECO:0000313" key="4">
    <source>
        <dbReference type="Proteomes" id="UP000018467"/>
    </source>
</evidence>
<dbReference type="STRING" id="7994.ENSAMXP00000033980"/>
<evidence type="ECO:0000313" key="3">
    <source>
        <dbReference type="Ensembl" id="ENSAMXP00000033980.1"/>
    </source>
</evidence>
<dbReference type="InParanoid" id="A0A3B1IWQ0"/>
<reference evidence="4" key="2">
    <citation type="journal article" date="2014" name="Nat. Commun.">
        <title>The cavefish genome reveals candidate genes for eye loss.</title>
        <authorList>
            <person name="McGaugh S.E."/>
            <person name="Gross J.B."/>
            <person name="Aken B."/>
            <person name="Blin M."/>
            <person name="Borowsky R."/>
            <person name="Chalopin D."/>
            <person name="Hinaux H."/>
            <person name="Jeffery W.R."/>
            <person name="Keene A."/>
            <person name="Ma L."/>
            <person name="Minx P."/>
            <person name="Murphy D."/>
            <person name="O'Quin K.E."/>
            <person name="Retaux S."/>
            <person name="Rohner N."/>
            <person name="Searle S.M."/>
            <person name="Stahl B.A."/>
            <person name="Tabin C."/>
            <person name="Volff J.N."/>
            <person name="Yoshizawa M."/>
            <person name="Warren W.C."/>
        </authorList>
    </citation>
    <scope>NUCLEOTIDE SEQUENCE [LARGE SCALE GENOMIC DNA]</scope>
    <source>
        <strain evidence="4">female</strain>
    </source>
</reference>
<dbReference type="PANTHER" id="PTHR15034">
    <property type="entry name" value="DEATH DOMAIN-CONTAINING PROTEIN CRADD"/>
    <property type="match status" value="1"/>
</dbReference>
<dbReference type="PANTHER" id="PTHR15034:SF5">
    <property type="entry name" value="DEATH DOMAIN-CONTAINING PROTEIN CRADD"/>
    <property type="match status" value="1"/>
</dbReference>
<reference evidence="3" key="4">
    <citation type="submission" date="2025-09" db="UniProtKB">
        <authorList>
            <consortium name="Ensembl"/>
        </authorList>
    </citation>
    <scope>IDENTIFICATION</scope>
</reference>
<dbReference type="InterPro" id="IPR037939">
    <property type="entry name" value="CRADD"/>
</dbReference>
<dbReference type="InterPro" id="IPR000488">
    <property type="entry name" value="Death_dom"/>
</dbReference>
<dbReference type="GO" id="GO:0007165">
    <property type="term" value="P:signal transduction"/>
    <property type="evidence" value="ECO:0007669"/>
    <property type="project" value="InterPro"/>
</dbReference>
<evidence type="ECO:0000259" key="1">
    <source>
        <dbReference type="PROSITE" id="PS50017"/>
    </source>
</evidence>
<reference evidence="3" key="3">
    <citation type="submission" date="2025-08" db="UniProtKB">
        <authorList>
            <consortium name="Ensembl"/>
        </authorList>
    </citation>
    <scope>IDENTIFICATION</scope>
</reference>
<dbReference type="CTD" id="8738"/>
<dbReference type="GO" id="GO:0042981">
    <property type="term" value="P:regulation of apoptotic process"/>
    <property type="evidence" value="ECO:0007669"/>
    <property type="project" value="InterPro"/>
</dbReference>
<organism evidence="3 4">
    <name type="scientific">Astyanax mexicanus</name>
    <name type="common">Blind cave fish</name>
    <name type="synonym">Astyanax fasciatus mexicanus</name>
    <dbReference type="NCBI Taxonomy" id="7994"/>
    <lineage>
        <taxon>Eukaryota</taxon>
        <taxon>Metazoa</taxon>
        <taxon>Chordata</taxon>
        <taxon>Craniata</taxon>
        <taxon>Vertebrata</taxon>
        <taxon>Euteleostomi</taxon>
        <taxon>Actinopterygii</taxon>
        <taxon>Neopterygii</taxon>
        <taxon>Teleostei</taxon>
        <taxon>Ostariophysi</taxon>
        <taxon>Characiformes</taxon>
        <taxon>Characoidei</taxon>
        <taxon>Acestrorhamphidae</taxon>
        <taxon>Acestrorhamphinae</taxon>
        <taxon>Astyanax</taxon>
    </lineage>
</organism>
<keyword evidence="4" id="KW-1185">Reference proteome</keyword>
<reference evidence="4" key="1">
    <citation type="submission" date="2013-03" db="EMBL/GenBank/DDBJ databases">
        <authorList>
            <person name="Jeffery W."/>
            <person name="Warren W."/>
            <person name="Wilson R.K."/>
        </authorList>
    </citation>
    <scope>NUCLEOTIDE SEQUENCE</scope>
    <source>
        <strain evidence="4">female</strain>
    </source>
</reference>
<dbReference type="OMA" id="RCRSDHS"/>
<sequence>MDPKHREILRANTLPLCEQLIVDDTVIQFLYQEDILTESQVEEIQSQPSNKLKTLRLLSVLPSRGPRAFSGFLTALQRDFPWIRDQLLLQQSGGGEQDSATLSPSTGQSGIPEHLLNTIPSYQQLNRLASRLGSEWEIVLLDLGLSPRDLYRCRADHPLSVQSQVLAGLVMWKQSQGRSATVQRLLQSLQTADIHPSDFEQVFT</sequence>
<dbReference type="Bgee" id="ENSAMXG00000030107">
    <property type="expression patterns" value="Expressed in testis and 14 other cell types or tissues"/>
</dbReference>
<feature type="domain" description="Death" evidence="1">
    <location>
        <begin position="121"/>
        <end position="193"/>
    </location>
</feature>
<feature type="domain" description="CARD" evidence="2">
    <location>
        <begin position="1"/>
        <end position="91"/>
    </location>
</feature>
<dbReference type="GO" id="GO:0002020">
    <property type="term" value="F:protease binding"/>
    <property type="evidence" value="ECO:0007669"/>
    <property type="project" value="InterPro"/>
</dbReference>
<dbReference type="GeneTree" id="ENSGT00390000014448"/>
<protein>
    <submittedName>
        <fullName evidence="3">CASP2 and RIPK1 domain containing adaptor with death domain</fullName>
    </submittedName>
</protein>
<dbReference type="KEGG" id="amex:103035836"/>
<evidence type="ECO:0000259" key="2">
    <source>
        <dbReference type="PROSITE" id="PS50209"/>
    </source>
</evidence>
<dbReference type="Pfam" id="PF00619">
    <property type="entry name" value="CARD"/>
    <property type="match status" value="1"/>
</dbReference>
<dbReference type="InterPro" id="IPR001315">
    <property type="entry name" value="CARD"/>
</dbReference>
<dbReference type="PROSITE" id="PS50209">
    <property type="entry name" value="CARD"/>
    <property type="match status" value="1"/>
</dbReference>
<dbReference type="AlphaFoldDB" id="A0A3B1IWQ0"/>
<dbReference type="SMART" id="SM00114">
    <property type="entry name" value="CARD"/>
    <property type="match status" value="1"/>
</dbReference>
<dbReference type="SMART" id="SM00005">
    <property type="entry name" value="DEATH"/>
    <property type="match status" value="1"/>
</dbReference>